<evidence type="ECO:0000259" key="5">
    <source>
        <dbReference type="PROSITE" id="PS51671"/>
    </source>
</evidence>
<dbReference type="RefSeq" id="WP_013174950.1">
    <property type="nucleotide sequence ID" value="NC_014220.1"/>
</dbReference>
<evidence type="ECO:0000313" key="9">
    <source>
        <dbReference type="Proteomes" id="UP000000378"/>
    </source>
</evidence>
<dbReference type="OrthoDB" id="9805041at2"/>
<accession>D7CLG3</accession>
<dbReference type="Proteomes" id="UP000000378">
    <property type="component" value="Chromosome"/>
</dbReference>
<dbReference type="InterPro" id="IPR012675">
    <property type="entry name" value="Beta-grasp_dom_sf"/>
</dbReference>
<dbReference type="PROSITE" id="PS51831">
    <property type="entry name" value="HD"/>
    <property type="match status" value="1"/>
</dbReference>
<evidence type="ECO:0000256" key="2">
    <source>
        <dbReference type="ARBA" id="ARBA00013251"/>
    </source>
</evidence>
<comment type="catalytic activity">
    <reaction evidence="3">
        <text>GTP + ATP = guanosine 3'-diphosphate 5'-triphosphate + AMP</text>
        <dbReference type="Rhea" id="RHEA:22088"/>
        <dbReference type="ChEBI" id="CHEBI:30616"/>
        <dbReference type="ChEBI" id="CHEBI:37565"/>
        <dbReference type="ChEBI" id="CHEBI:142410"/>
        <dbReference type="ChEBI" id="CHEBI:456215"/>
        <dbReference type="EC" id="2.7.6.5"/>
    </reaction>
</comment>
<dbReference type="GO" id="GO:0015970">
    <property type="term" value="P:guanosine tetraphosphate biosynthetic process"/>
    <property type="evidence" value="ECO:0007669"/>
    <property type="project" value="UniProtKB-UniPathway"/>
</dbReference>
<protein>
    <recommendedName>
        <fullName evidence="2">GTP diphosphokinase</fullName>
        <ecNumber evidence="2">2.7.6.5</ecNumber>
    </recommendedName>
</protein>
<dbReference type="Pfam" id="PF04607">
    <property type="entry name" value="RelA_SpoT"/>
    <property type="match status" value="1"/>
</dbReference>
<dbReference type="CDD" id="cd01668">
    <property type="entry name" value="TGS_RSH"/>
    <property type="match status" value="1"/>
</dbReference>
<dbReference type="FunFam" id="1.10.3210.10:FF:000001">
    <property type="entry name" value="GTP pyrophosphokinase RelA"/>
    <property type="match status" value="1"/>
</dbReference>
<reference evidence="9" key="1">
    <citation type="journal article" date="2010" name="Stand. Genomic Sci.">
        <title>Complete genome sequence of Syntrophothermus lipocalidus type strain (TGB-C1T).</title>
        <authorList>
            <consortium name="US DOE Joint Genome Institute (JGI-PGF)"/>
            <person name="Djao O."/>
            <person name="Zhang X."/>
            <person name="Lucas S."/>
            <person name="Lapidus A."/>
            <person name="Glavina Del Rio T."/>
            <person name="Nolan M."/>
            <person name="Tice H."/>
            <person name="Cheng J."/>
            <person name="Han C."/>
            <person name="Tapia R."/>
            <person name="Goodwin L."/>
            <person name="Pitluck S."/>
            <person name="Liolios K."/>
            <person name="Ivanova N."/>
            <person name="Mavromatis K."/>
            <person name="Mikhailova N."/>
            <person name="Ovchinnikova G."/>
            <person name="Pati A."/>
            <person name="Brambilla E."/>
            <person name="Chen A."/>
            <person name="Palaniappan K."/>
            <person name="Land M."/>
            <person name="Hauser L."/>
            <person name="Chang Y."/>
            <person name="Jeffries C."/>
            <person name="Rohde M."/>
            <person name="Sikorski J."/>
            <person name="Spring S."/>
            <person name="Goker M."/>
            <person name="Detter J."/>
            <person name="Woyke T."/>
            <person name="Bristow J."/>
            <person name="Eisen J."/>
            <person name="Markowitz V."/>
            <person name="Hugenholtz P."/>
            <person name="Kyrpides N."/>
            <person name="Klenk H."/>
        </authorList>
    </citation>
    <scope>NUCLEOTIDE SEQUENCE [LARGE SCALE GENOMIC DNA]</scope>
    <source>
        <strain evidence="9">DSM 12680 / TGB-C1</strain>
    </source>
</reference>
<dbReference type="Pfam" id="PF02824">
    <property type="entry name" value="TGS"/>
    <property type="match status" value="1"/>
</dbReference>
<dbReference type="SMART" id="SM00954">
    <property type="entry name" value="RelA_SpoT"/>
    <property type="match status" value="1"/>
</dbReference>
<dbReference type="PROSITE" id="PS51671">
    <property type="entry name" value="ACT"/>
    <property type="match status" value="1"/>
</dbReference>
<dbReference type="Pfam" id="PF19296">
    <property type="entry name" value="RelA_AH_RIS"/>
    <property type="match status" value="1"/>
</dbReference>
<feature type="domain" description="HD" evidence="6">
    <location>
        <begin position="44"/>
        <end position="143"/>
    </location>
</feature>
<dbReference type="SMART" id="SM00471">
    <property type="entry name" value="HDc"/>
    <property type="match status" value="1"/>
</dbReference>
<dbReference type="Gene3D" id="3.30.460.10">
    <property type="entry name" value="Beta Polymerase, domain 2"/>
    <property type="match status" value="1"/>
</dbReference>
<dbReference type="InterPro" id="IPR004811">
    <property type="entry name" value="RelA/Spo_fam"/>
</dbReference>
<dbReference type="InterPro" id="IPR007685">
    <property type="entry name" value="RelA_SpoT"/>
</dbReference>
<dbReference type="FunFam" id="3.10.20.30:FF:000002">
    <property type="entry name" value="GTP pyrophosphokinase (RelA/SpoT)"/>
    <property type="match status" value="1"/>
</dbReference>
<feature type="domain" description="TGS" evidence="7">
    <location>
        <begin position="384"/>
        <end position="445"/>
    </location>
</feature>
<dbReference type="InterPro" id="IPR002912">
    <property type="entry name" value="ACT_dom"/>
</dbReference>
<dbReference type="Gene3D" id="3.30.70.260">
    <property type="match status" value="1"/>
</dbReference>
<dbReference type="InterPro" id="IPR045600">
    <property type="entry name" value="RelA/SpoT_AH_RIS"/>
</dbReference>
<dbReference type="SUPFAM" id="SSF81271">
    <property type="entry name" value="TGS-like"/>
    <property type="match status" value="1"/>
</dbReference>
<sequence>MELAQLINRIEKYHSPEDITEIERAYAFAEKAHAGQTRISGEPYVCHPLAVAIILAELELDAATLIAALLHDVVEDTEVTLEEVKLQFGEEVALLVDGVTKLGKLEFMSKEEAQAENLRKMFLAMAKDIRVLIIKLADRLHNMRTLVYQPERKQVEIAEETLEIFVPLAHRLGIFRFKWELEDLSFLYLEPDTYYELARRLKAKRKEREEYVHELIARIRAELQKIGIEADIAGRPKNLYSIYTKMLKQGKDLDEIYDKIAIRVLVDTVRDCYGVLGIIHTLWKPLPGRFKDYIAMPKPNMYQSLHTTLIGRGGEPFEVQIRTWEMHRTAEYGIAAHWRYKEGKTKTSDLDEKLAWLRQMLEWQQEVKDTREFMESLRIDLFADTVFVFTPKGDVVELPRGSCPVDFAYRVHTEVGHRCVGAKVNGRIVPLDHQLNNGDIVQIITSKQSTGPSRDWLNFVKTSQAKSRIKQWFKKEKREENIIRGRDLLESELQKNNLDPKEFLKEERLQKIGQKFSLNKVEDLFAALGDGALTANQIIGKMKEEFFKQKQLDDLLARSLKKPKTVGKVETGVGVSIKGIRNVEARLAHCCNPLPGDEIIGYITRGKGVSVHRVDCPNIHAHLRDHKEAERLVEVEWDSSNQAIYTVEIEITAFDRSRLTMDVMAVVAEAKIPINSVFSRADRKSKMATINLKLEIKDPSHLYAIMQRIAKVKDVMEVKRVVHS</sequence>
<dbReference type="InterPro" id="IPR033655">
    <property type="entry name" value="TGS_RelA/SpoT"/>
</dbReference>
<dbReference type="PROSITE" id="PS51880">
    <property type="entry name" value="TGS"/>
    <property type="match status" value="1"/>
</dbReference>
<comment type="similarity">
    <text evidence="4">Belongs to the relA/spoT family.</text>
</comment>
<comment type="function">
    <text evidence="4">In eubacteria ppGpp (guanosine 3'-diphosphate 5'-diphosphate) is a mediator of the stringent response that coordinates a variety of cellular activities in response to changes in nutritional abundance.</text>
</comment>
<comment type="pathway">
    <text evidence="1">Purine metabolism; ppGpp biosynthesis; ppGpp from GTP: step 1/2.</text>
</comment>
<evidence type="ECO:0000259" key="6">
    <source>
        <dbReference type="PROSITE" id="PS51831"/>
    </source>
</evidence>
<evidence type="ECO:0000256" key="3">
    <source>
        <dbReference type="ARBA" id="ARBA00048244"/>
    </source>
</evidence>
<dbReference type="Pfam" id="PF13328">
    <property type="entry name" value="HD_4"/>
    <property type="match status" value="1"/>
</dbReference>
<dbReference type="GO" id="GO:0005886">
    <property type="term" value="C:plasma membrane"/>
    <property type="evidence" value="ECO:0007669"/>
    <property type="project" value="TreeGrafter"/>
</dbReference>
<dbReference type="InterPro" id="IPR006674">
    <property type="entry name" value="HD_domain"/>
</dbReference>
<dbReference type="GO" id="GO:0008728">
    <property type="term" value="F:GTP diphosphokinase activity"/>
    <property type="evidence" value="ECO:0007669"/>
    <property type="project" value="UniProtKB-EC"/>
</dbReference>
<evidence type="ECO:0000259" key="7">
    <source>
        <dbReference type="PROSITE" id="PS51880"/>
    </source>
</evidence>
<keyword evidence="9" id="KW-1185">Reference proteome</keyword>
<dbReference type="Pfam" id="PF13291">
    <property type="entry name" value="ACT_4"/>
    <property type="match status" value="1"/>
</dbReference>
<dbReference type="SUPFAM" id="SSF109604">
    <property type="entry name" value="HD-domain/PDEase-like"/>
    <property type="match status" value="1"/>
</dbReference>
<dbReference type="CDD" id="cd00077">
    <property type="entry name" value="HDc"/>
    <property type="match status" value="1"/>
</dbReference>
<dbReference type="NCBIfam" id="TIGR00691">
    <property type="entry name" value="spoT_relA"/>
    <property type="match status" value="1"/>
</dbReference>
<dbReference type="EMBL" id="CP002048">
    <property type="protein sequence ID" value="ADI01548.1"/>
    <property type="molecule type" value="Genomic_DNA"/>
</dbReference>
<proteinExistence type="inferred from homology"/>
<dbReference type="InterPro" id="IPR004095">
    <property type="entry name" value="TGS"/>
</dbReference>
<dbReference type="SUPFAM" id="SSF81301">
    <property type="entry name" value="Nucleotidyltransferase"/>
    <property type="match status" value="1"/>
</dbReference>
<organism evidence="8 9">
    <name type="scientific">Syntrophothermus lipocalidus (strain DSM 12680 / TGB-C1)</name>
    <dbReference type="NCBI Taxonomy" id="643648"/>
    <lineage>
        <taxon>Bacteria</taxon>
        <taxon>Bacillati</taxon>
        <taxon>Bacillota</taxon>
        <taxon>Clostridia</taxon>
        <taxon>Eubacteriales</taxon>
        <taxon>Syntrophomonadaceae</taxon>
        <taxon>Syntrophothermus</taxon>
    </lineage>
</organism>
<dbReference type="EC" id="2.7.6.5" evidence="2"/>
<feature type="domain" description="ACT" evidence="5">
    <location>
        <begin position="648"/>
        <end position="723"/>
    </location>
</feature>
<dbReference type="PANTHER" id="PTHR21262:SF31">
    <property type="entry name" value="GTP PYROPHOSPHOKINASE"/>
    <property type="match status" value="1"/>
</dbReference>
<reference evidence="8 9" key="2">
    <citation type="journal article" date="2010" name="Stand. Genomic Sci.">
        <title>Complete genome sequence of Syntrophothermus lipocalidus type strain (TGB-C1).</title>
        <authorList>
            <person name="Djao O.D."/>
            <person name="Zhang X."/>
            <person name="Lucas S."/>
            <person name="Lapidus A."/>
            <person name="Del Rio T.G."/>
            <person name="Nolan M."/>
            <person name="Tice H."/>
            <person name="Cheng J.F."/>
            <person name="Han C."/>
            <person name="Tapia R."/>
            <person name="Goodwin L."/>
            <person name="Pitluck S."/>
            <person name="Liolios K."/>
            <person name="Ivanova N."/>
            <person name="Mavromatis K."/>
            <person name="Mikhailova N."/>
            <person name="Ovchinnikova G."/>
            <person name="Pati A."/>
            <person name="Brambilla E."/>
            <person name="Chen A."/>
            <person name="Palaniappan K."/>
            <person name="Land M."/>
            <person name="Hauser L."/>
            <person name="Chang Y.J."/>
            <person name="Jeffries C.D."/>
            <person name="Rohde M."/>
            <person name="Sikorski J."/>
            <person name="Spring S."/>
            <person name="Goker M."/>
            <person name="Detter J.C."/>
            <person name="Woyke T."/>
            <person name="Bristow J."/>
            <person name="Eisen J.A."/>
            <person name="Markowitz V."/>
            <person name="Hugenholtz P."/>
            <person name="Kyrpides N.C."/>
            <person name="Klenk H.P."/>
        </authorList>
    </citation>
    <scope>NUCLEOTIDE SEQUENCE [LARGE SCALE GENOMIC DNA]</scope>
    <source>
        <strain evidence="9">DSM 12680 / TGB-C1</strain>
    </source>
</reference>
<evidence type="ECO:0000256" key="4">
    <source>
        <dbReference type="RuleBase" id="RU003847"/>
    </source>
</evidence>
<dbReference type="InterPro" id="IPR012676">
    <property type="entry name" value="TGS-like"/>
</dbReference>
<dbReference type="FunFam" id="3.30.460.10:FF:000001">
    <property type="entry name" value="GTP pyrophosphokinase RelA"/>
    <property type="match status" value="1"/>
</dbReference>
<dbReference type="CDD" id="cd04876">
    <property type="entry name" value="ACT_RelA-SpoT"/>
    <property type="match status" value="1"/>
</dbReference>
<dbReference type="InterPro" id="IPR043519">
    <property type="entry name" value="NT_sf"/>
</dbReference>
<dbReference type="InterPro" id="IPR003607">
    <property type="entry name" value="HD/PDEase_dom"/>
</dbReference>
<dbReference type="Gene3D" id="3.10.20.30">
    <property type="match status" value="1"/>
</dbReference>
<evidence type="ECO:0000256" key="1">
    <source>
        <dbReference type="ARBA" id="ARBA00004976"/>
    </source>
</evidence>
<dbReference type="eggNOG" id="COG0317">
    <property type="taxonomic scope" value="Bacteria"/>
</dbReference>
<gene>
    <name evidence="8" type="ordered locus">Slip_0768</name>
</gene>
<dbReference type="HOGENOM" id="CLU_012300_3_0_9"/>
<dbReference type="STRING" id="643648.Slip_0768"/>
<dbReference type="InterPro" id="IPR045865">
    <property type="entry name" value="ACT-like_dom_sf"/>
</dbReference>
<name>D7CLG3_SYNLT</name>
<dbReference type="CDD" id="cd05399">
    <property type="entry name" value="NT_Rel-Spo_like"/>
    <property type="match status" value="1"/>
</dbReference>
<dbReference type="KEGG" id="slp:Slip_0768"/>
<dbReference type="SUPFAM" id="SSF55021">
    <property type="entry name" value="ACT-like"/>
    <property type="match status" value="1"/>
</dbReference>
<dbReference type="Gene3D" id="1.10.3210.10">
    <property type="entry name" value="Hypothetical protein af1432"/>
    <property type="match status" value="1"/>
</dbReference>
<dbReference type="UniPathway" id="UPA00908">
    <property type="reaction ID" value="UER00884"/>
</dbReference>
<keyword evidence="8" id="KW-0808">Transferase</keyword>
<dbReference type="PANTHER" id="PTHR21262">
    <property type="entry name" value="GUANOSINE-3',5'-BIS DIPHOSPHATE 3'-PYROPHOSPHOHYDROLASE"/>
    <property type="match status" value="1"/>
</dbReference>
<dbReference type="AlphaFoldDB" id="D7CLG3"/>
<evidence type="ECO:0000313" key="8">
    <source>
        <dbReference type="EMBL" id="ADI01548.1"/>
    </source>
</evidence>